<evidence type="ECO:0000256" key="1">
    <source>
        <dbReference type="SAM" id="MobiDB-lite"/>
    </source>
</evidence>
<dbReference type="EMBL" id="JAVHNR010000008">
    <property type="protein sequence ID" value="KAK6334814.1"/>
    <property type="molecule type" value="Genomic_DNA"/>
</dbReference>
<feature type="region of interest" description="Disordered" evidence="1">
    <location>
        <begin position="584"/>
        <end position="616"/>
    </location>
</feature>
<protein>
    <submittedName>
        <fullName evidence="2">Uncharacterized protein</fullName>
    </submittedName>
</protein>
<feature type="compositionally biased region" description="Polar residues" evidence="1">
    <location>
        <begin position="227"/>
        <end position="261"/>
    </location>
</feature>
<feature type="compositionally biased region" description="Polar residues" evidence="1">
    <location>
        <begin position="169"/>
        <end position="193"/>
    </location>
</feature>
<organism evidence="2 3">
    <name type="scientific">Orbilia javanica</name>
    <dbReference type="NCBI Taxonomy" id="47235"/>
    <lineage>
        <taxon>Eukaryota</taxon>
        <taxon>Fungi</taxon>
        <taxon>Dikarya</taxon>
        <taxon>Ascomycota</taxon>
        <taxon>Pezizomycotina</taxon>
        <taxon>Orbiliomycetes</taxon>
        <taxon>Orbiliales</taxon>
        <taxon>Orbiliaceae</taxon>
        <taxon>Orbilia</taxon>
    </lineage>
</organism>
<feature type="compositionally biased region" description="Basic residues" evidence="1">
    <location>
        <begin position="217"/>
        <end position="226"/>
    </location>
</feature>
<accession>A0AAN8RAX6</accession>
<name>A0AAN8RAX6_9PEZI</name>
<feature type="compositionally biased region" description="Low complexity" evidence="1">
    <location>
        <begin position="277"/>
        <end position="287"/>
    </location>
</feature>
<dbReference type="AlphaFoldDB" id="A0AAN8RAX6"/>
<comment type="caution">
    <text evidence="2">The sequence shown here is derived from an EMBL/GenBank/DDBJ whole genome shotgun (WGS) entry which is preliminary data.</text>
</comment>
<gene>
    <name evidence="2" type="ORF">TWF718_010260</name>
</gene>
<evidence type="ECO:0000313" key="3">
    <source>
        <dbReference type="Proteomes" id="UP001313282"/>
    </source>
</evidence>
<dbReference type="Proteomes" id="UP001313282">
    <property type="component" value="Unassembled WGS sequence"/>
</dbReference>
<feature type="region of interest" description="Disordered" evidence="1">
    <location>
        <begin position="959"/>
        <end position="1001"/>
    </location>
</feature>
<feature type="region of interest" description="Disordered" evidence="1">
    <location>
        <begin position="18"/>
        <end position="309"/>
    </location>
</feature>
<feature type="compositionally biased region" description="Basic and acidic residues" evidence="1">
    <location>
        <begin position="97"/>
        <end position="112"/>
    </location>
</feature>
<keyword evidence="3" id="KW-1185">Reference proteome</keyword>
<evidence type="ECO:0000313" key="2">
    <source>
        <dbReference type="EMBL" id="KAK6334814.1"/>
    </source>
</evidence>
<feature type="compositionally biased region" description="Basic and acidic residues" evidence="1">
    <location>
        <begin position="198"/>
        <end position="207"/>
    </location>
</feature>
<proteinExistence type="predicted"/>
<feature type="compositionally biased region" description="Basic and acidic residues" evidence="1">
    <location>
        <begin position="963"/>
        <end position="982"/>
    </location>
</feature>
<feature type="compositionally biased region" description="Polar residues" evidence="1">
    <location>
        <begin position="50"/>
        <end position="80"/>
    </location>
</feature>
<reference evidence="2 3" key="1">
    <citation type="submission" date="2019-10" db="EMBL/GenBank/DDBJ databases">
        <authorList>
            <person name="Palmer J.M."/>
        </authorList>
    </citation>
    <scope>NUCLEOTIDE SEQUENCE [LARGE SCALE GENOMIC DNA]</scope>
    <source>
        <strain evidence="2 3">TWF718</strain>
    </source>
</reference>
<sequence>MGMVRSYGISWKSTTNAIEAAHPQMEAPAPIEPPVSVPSREDSDDSSDSILKNTPTFPDSSQETSPPSLSWAPRQNTLPSKETKADMPSTTATSVAQERKMETTLRDIDTPTRNELISKVSEEAPMLAANKQRLDLPGSPKNLGYSHNKVLESNKGRQKGPQVTRGTAREQTNNKPQANQPKQGQNIPVTGSEATDMGAEKTDERAGHAKNFTSTGKRNKKAKHSKSGSVNSGKMTRSDSSNFSSQGKQSVSEAASKVNKNSKGKVALEENRPLPNRLTSGSSATSTSRRRRNLSTASAAAPPPPRQNGLQENIILQARDQTPVAIAPPPPTPAINSVNGPAYLQAAFNRRLLETSTHNNSKMTGNPTNTTPPIPIQRARYEAPKNHSYNQPERAVYKAENRQFYPAPISIPPTQKGYPMKPPTPATHQGLYNQKSQYPIIRPQIPQLFQVHHQNFPPHQVHYHQNRQAYQHHQQTQPQVFHQNFSNQARRGPDTKFGYAVPQFYPQQYIQHQQYPSSNFAFHQPQAQQKLPRFQRVSSQTAPPTPHRNGGHIANAVNPNGYGGAPFNRFGIGQAGTGNYGQTGNGNYNSMVPEFNRGHAKNRSNHSLHDHGRGLKKPTIVQAARYKPRSPSPPPIVKLSVRNKRLLWPIGPFIPFNKMTCSPWEFDSTTFMNVLSTTVGVLRLPFSVRFLRMLKSILPPKHGDHIIIFPTLLADTADMTPYWERCYYCQQFLFKYAKHLGFKSFDELPMKDWPKIEIMLGTDNTESSKFNIYLSQPDEKRLLFRCVEQKLDDSDNTPKATFFVTVHQTGVNQVQYSDPYLQDGKTPLPPLDGSRDPRTTPEFQYNLPHYLCLNELRGLVTCGFTNIGVPAKRLNFHPFGKTNFDSLWYGMAHLQELVTADDNASVNAALRWDPDRMFGIPNVVKYCKKRTAVMMGNGEPKFAEHDEVLKMNCKAAAPPFPSGRRERLVVADDESGWERESPQTKQSGVNEDVKSTPILYS</sequence>